<protein>
    <submittedName>
        <fullName evidence="1">Sle1_039 protein</fullName>
    </submittedName>
</protein>
<gene>
    <name evidence="1" type="ORF">sle1_039</name>
</gene>
<dbReference type="PATRIC" id="fig|1437453.6.peg.7164"/>
<organism evidence="1 2">
    <name type="scientific">Streptomyces leeuwenhoekii</name>
    <dbReference type="NCBI Taxonomy" id="1437453"/>
    <lineage>
        <taxon>Bacteria</taxon>
        <taxon>Bacillati</taxon>
        <taxon>Actinomycetota</taxon>
        <taxon>Actinomycetes</taxon>
        <taxon>Kitasatosporales</taxon>
        <taxon>Streptomycetaceae</taxon>
        <taxon>Streptomyces</taxon>
    </lineage>
</organism>
<evidence type="ECO:0000313" key="2">
    <source>
        <dbReference type="Proteomes" id="UP000035016"/>
    </source>
</evidence>
<dbReference type="RefSeq" id="WP_047121250.1">
    <property type="nucleotide sequence ID" value="NZ_LN831788.1"/>
</dbReference>
<sequence length="98" mass="10624">MTTPTTGYEAEPSDVAAEVASHLDDITDPLERYHRATAAQAHHQAVASKLQQERDKALAQLNADGASYEKLTSLVPGMTRSGIQKAVERGRRLSHDPS</sequence>
<reference evidence="2" key="1">
    <citation type="submission" date="2015-02" db="EMBL/GenBank/DDBJ databases">
        <authorList>
            <person name="Gomez-Escribano P.J."/>
        </authorList>
    </citation>
    <scope>NUCLEOTIDE SEQUENCE [LARGE SCALE GENOMIC DNA]</scope>
    <source>
        <strain evidence="2">C34 (DSM 42122 / NRRL B-24963)</strain>
        <plasmid evidence="2">pSLE1</plasmid>
    </source>
</reference>
<dbReference type="EMBL" id="LN831788">
    <property type="protein sequence ID" value="CQR59206.1"/>
    <property type="molecule type" value="Genomic_DNA"/>
</dbReference>
<name>A0A0F7VQU4_STRLW</name>
<keyword evidence="1" id="KW-0614">Plasmid</keyword>
<evidence type="ECO:0000313" key="1">
    <source>
        <dbReference type="EMBL" id="CQR59206.1"/>
    </source>
</evidence>
<accession>A0A0F7VQU4</accession>
<proteinExistence type="predicted"/>
<geneLocation type="plasmid" evidence="1 2">
    <name>pSLE1</name>
</geneLocation>
<dbReference type="KEGG" id="sle:sle1_039"/>
<dbReference type="Proteomes" id="UP000035016">
    <property type="component" value="Plasmid pSLE1"/>
</dbReference>
<dbReference type="AlphaFoldDB" id="A0A0F7VQU4"/>